<dbReference type="OMA" id="SAERRCE"/>
<proteinExistence type="predicted"/>
<feature type="region of interest" description="Disordered" evidence="1">
    <location>
        <begin position="17"/>
        <end position="82"/>
    </location>
</feature>
<evidence type="ECO:0000313" key="2">
    <source>
        <dbReference type="EMBL" id="EEH56549.1"/>
    </source>
</evidence>
<reference evidence="2 3" key="1">
    <citation type="journal article" date="2009" name="Science">
        <title>Green evolution and dynamic adaptations revealed by genomes of the marine picoeukaryotes Micromonas.</title>
        <authorList>
            <person name="Worden A.Z."/>
            <person name="Lee J.H."/>
            <person name="Mock T."/>
            <person name="Rouze P."/>
            <person name="Simmons M.P."/>
            <person name="Aerts A.L."/>
            <person name="Allen A.E."/>
            <person name="Cuvelier M.L."/>
            <person name="Derelle E."/>
            <person name="Everett M.V."/>
            <person name="Foulon E."/>
            <person name="Grimwood J."/>
            <person name="Gundlach H."/>
            <person name="Henrissat B."/>
            <person name="Napoli C."/>
            <person name="McDonald S.M."/>
            <person name="Parker M.S."/>
            <person name="Rombauts S."/>
            <person name="Salamov A."/>
            <person name="Von Dassow P."/>
            <person name="Badger J.H."/>
            <person name="Coutinho P.M."/>
            <person name="Demir E."/>
            <person name="Dubchak I."/>
            <person name="Gentemann C."/>
            <person name="Eikrem W."/>
            <person name="Gready J.E."/>
            <person name="John U."/>
            <person name="Lanier W."/>
            <person name="Lindquist E.A."/>
            <person name="Lucas S."/>
            <person name="Mayer K.F."/>
            <person name="Moreau H."/>
            <person name="Not F."/>
            <person name="Otillar R."/>
            <person name="Panaud O."/>
            <person name="Pangilinan J."/>
            <person name="Paulsen I."/>
            <person name="Piegu B."/>
            <person name="Poliakov A."/>
            <person name="Robbens S."/>
            <person name="Schmutz J."/>
            <person name="Toulza E."/>
            <person name="Wyss T."/>
            <person name="Zelensky A."/>
            <person name="Zhou K."/>
            <person name="Armbrust E.V."/>
            <person name="Bhattacharya D."/>
            <person name="Goodenough U.W."/>
            <person name="Van de Peer Y."/>
            <person name="Grigoriev I.V."/>
        </authorList>
    </citation>
    <scope>NUCLEOTIDE SEQUENCE [LARGE SCALE GENOMIC DNA]</scope>
    <source>
        <strain evidence="2 3">CCMP1545</strain>
    </source>
</reference>
<organism evidence="3">
    <name type="scientific">Micromonas pusilla (strain CCMP1545)</name>
    <name type="common">Picoplanktonic green alga</name>
    <dbReference type="NCBI Taxonomy" id="564608"/>
    <lineage>
        <taxon>Eukaryota</taxon>
        <taxon>Viridiplantae</taxon>
        <taxon>Chlorophyta</taxon>
        <taxon>Mamiellophyceae</taxon>
        <taxon>Mamiellales</taxon>
        <taxon>Mamiellaceae</taxon>
        <taxon>Micromonas</taxon>
    </lineage>
</organism>
<keyword evidence="3" id="KW-1185">Reference proteome</keyword>
<dbReference type="PANTHER" id="PTHR31808:SF4">
    <property type="entry name" value="LIGASE, PUTATIVE (DUF760)-RELATED"/>
    <property type="match status" value="1"/>
</dbReference>
<dbReference type="RefSeq" id="XP_003059417.1">
    <property type="nucleotide sequence ID" value="XM_003059371.1"/>
</dbReference>
<accession>C1MU15</accession>
<gene>
    <name evidence="2" type="ORF">MICPUCDRAFT_40111</name>
</gene>
<evidence type="ECO:0000256" key="1">
    <source>
        <dbReference type="SAM" id="MobiDB-lite"/>
    </source>
</evidence>
<dbReference type="Proteomes" id="UP000001876">
    <property type="component" value="Unassembled WGS sequence"/>
</dbReference>
<feature type="compositionally biased region" description="Low complexity" evidence="1">
    <location>
        <begin position="182"/>
        <end position="202"/>
    </location>
</feature>
<sequence length="660" mass="69839">MTGVATALDASRAFAPSLARAGSSRRDDAALPRASRARARARRVAVAVRASSRREEDDGRSSADDDATPRPTSRAAAASAAKLAPRDVTTQLGLELSSLMKTDPVLFERALRDQLRALASELLHPSFPGGRSGALRPFVHGASASGEASSSASADASAARSLRAGWRALPSRSAGGRRHSFSSRSRGSRASGRGAPPRSSSSNAEYDRMEGITQSVTPNGETASPDEEQTLADETLMRELSLAVADGAKTQRRLEIQDVMYLSIAHAFNAVGVPLAPDASHYRGRGLRASPDPRRHREKVRRLLREILPDGAEAPLEDFVREILVVADDPRASGRVGAAGLPALTLASVYGASARFGYFLSVASERLALERALGGDGDGEDSEDLEDSKKRYSNGAGAHGSSGSSSSASAAVAGDAVDSSTLWDAPECGPIGDWVSEDDEECAVQESAFFERRRHLAVAAGKTRERSTETESVWGDSSVIAADQAVGFEKHLIEEALAEQSAEEREEAGRVPLQMFVEAMTPALRASSARLAATESVDVLALHVDALFGPADVLSARLAAALDAELSPPDARRSRSPDARMRAVQRAAMNGDIDIVRMPLDALRYLVVEAAAFGAALRDAEAEADGFELVTRRDAEDHVGGGGGERYLDAWLDGDRPGWV</sequence>
<dbReference type="EMBL" id="GG663740">
    <property type="protein sequence ID" value="EEH56549.1"/>
    <property type="molecule type" value="Genomic_DNA"/>
</dbReference>
<dbReference type="GeneID" id="9684568"/>
<dbReference type="AlphaFoldDB" id="C1MU15"/>
<feature type="compositionally biased region" description="Acidic residues" evidence="1">
    <location>
        <begin position="377"/>
        <end position="386"/>
    </location>
</feature>
<protein>
    <submittedName>
        <fullName evidence="2">Predicted protein</fullName>
    </submittedName>
</protein>
<feature type="region of interest" description="Disordered" evidence="1">
    <location>
        <begin position="373"/>
        <end position="411"/>
    </location>
</feature>
<evidence type="ECO:0000313" key="3">
    <source>
        <dbReference type="Proteomes" id="UP000001876"/>
    </source>
</evidence>
<feature type="compositionally biased region" description="Basic and acidic residues" evidence="1">
    <location>
        <begin position="52"/>
        <end position="63"/>
    </location>
</feature>
<dbReference type="PANTHER" id="PTHR31808">
    <property type="entry name" value="EXPRESSED PROTEIN"/>
    <property type="match status" value="1"/>
</dbReference>
<dbReference type="OrthoDB" id="10688262at2759"/>
<dbReference type="KEGG" id="mpp:MICPUCDRAFT_40111"/>
<feature type="compositionally biased region" description="Low complexity" evidence="1">
    <location>
        <begin position="395"/>
        <end position="411"/>
    </location>
</feature>
<dbReference type="InterPro" id="IPR038925">
    <property type="entry name" value="At3g17800-like"/>
</dbReference>
<name>C1MU15_MICPC</name>
<feature type="compositionally biased region" description="Low complexity" evidence="1">
    <location>
        <begin position="69"/>
        <end position="81"/>
    </location>
</feature>
<feature type="region of interest" description="Disordered" evidence="1">
    <location>
        <begin position="168"/>
        <end position="208"/>
    </location>
</feature>